<proteinExistence type="predicted"/>
<name>A0A480ATX0_9BURK</name>
<protein>
    <submittedName>
        <fullName evidence="2">Tail protein</fullName>
    </submittedName>
</protein>
<dbReference type="InterPro" id="IPR009826">
    <property type="entry name" value="DNA_circ_N"/>
</dbReference>
<accession>A0A480ATX0</accession>
<comment type="caution">
    <text evidence="2">The sequence shown here is derived from an EMBL/GenBank/DDBJ whole genome shotgun (WGS) entry which is preliminary data.</text>
</comment>
<sequence length="386" mass="41301">MPFFVDSHEAVLGRRGQVHEFPQRDTPYVEDLGRRARVFTVEAFVLGGDYMQTRNRLLQAIEQPGPGALVHPYMGEVRASLVDCKLREATAEGGMARITMQFVEAGTARFPTASVSTSAAVTASADFAAQAVQSNFERRYAVAGKPAFVAEASGNVFTSALGGMQGALSKVRGAADQVAKLQRMVDSYKRDLTTLIYVPASAAQALVGSIRQLVRSVATAPRDALSLARALYRFGSLLPPVAPNTTSRRAQAVAQAEMVRLVRVVAAAEGARAATGVVWESYQDAVTARNDLVDTLDEVMLSADLADEVYQALHALRTAVVRDVAARGADLARLVTWTPQGTVPSLALAQQLYANALREPELLQRNGVRHPLFVAGGVPLEVLADG</sequence>
<dbReference type="AlphaFoldDB" id="A0A480ATX0"/>
<evidence type="ECO:0000313" key="2">
    <source>
        <dbReference type="EMBL" id="GCL64310.1"/>
    </source>
</evidence>
<reference evidence="3" key="1">
    <citation type="submission" date="2019-03" db="EMBL/GenBank/DDBJ databases">
        <title>Aquabacterium pictum sp.nov., the first bacteriochlorophyll a-containing freshwater bacterium in the genus Aquabacterium of the class Betaproteobacteria.</title>
        <authorList>
            <person name="Hirose S."/>
            <person name="Tank M."/>
            <person name="Hara E."/>
            <person name="Tamaki H."/>
            <person name="Takaichi S."/>
            <person name="Haruta S."/>
            <person name="Hanada S."/>
        </authorList>
    </citation>
    <scope>NUCLEOTIDE SEQUENCE [LARGE SCALE GENOMIC DNA]</scope>
    <source>
        <strain evidence="3">W35</strain>
    </source>
</reference>
<evidence type="ECO:0000313" key="3">
    <source>
        <dbReference type="Proteomes" id="UP000301751"/>
    </source>
</evidence>
<gene>
    <name evidence="2" type="ORF">AQPW35_33910</name>
</gene>
<dbReference type="EMBL" id="BJCL01000009">
    <property type="protein sequence ID" value="GCL64310.1"/>
    <property type="molecule type" value="Genomic_DNA"/>
</dbReference>
<evidence type="ECO:0000259" key="1">
    <source>
        <dbReference type="Pfam" id="PF07157"/>
    </source>
</evidence>
<feature type="domain" description="DNA circulation N-terminal" evidence="1">
    <location>
        <begin position="2"/>
        <end position="78"/>
    </location>
</feature>
<keyword evidence="3" id="KW-1185">Reference proteome</keyword>
<dbReference type="Pfam" id="PF07157">
    <property type="entry name" value="DNA_circ_N"/>
    <property type="match status" value="1"/>
</dbReference>
<organism evidence="2 3">
    <name type="scientific">Pseudaquabacterium pictum</name>
    <dbReference type="NCBI Taxonomy" id="2315236"/>
    <lineage>
        <taxon>Bacteria</taxon>
        <taxon>Pseudomonadati</taxon>
        <taxon>Pseudomonadota</taxon>
        <taxon>Betaproteobacteria</taxon>
        <taxon>Burkholderiales</taxon>
        <taxon>Sphaerotilaceae</taxon>
        <taxon>Pseudaquabacterium</taxon>
    </lineage>
</organism>
<dbReference type="Proteomes" id="UP000301751">
    <property type="component" value="Unassembled WGS sequence"/>
</dbReference>